<keyword evidence="3" id="KW-1185">Reference proteome</keyword>
<comment type="caution">
    <text evidence="2">The sequence shown here is derived from an EMBL/GenBank/DDBJ whole genome shotgun (WGS) entry which is preliminary data.</text>
</comment>
<proteinExistence type="predicted"/>
<evidence type="ECO:0000313" key="2">
    <source>
        <dbReference type="EMBL" id="MEX4006358.1"/>
    </source>
</evidence>
<feature type="compositionally biased region" description="Basic and acidic residues" evidence="1">
    <location>
        <begin position="106"/>
        <end position="115"/>
    </location>
</feature>
<feature type="region of interest" description="Disordered" evidence="1">
    <location>
        <begin position="50"/>
        <end position="122"/>
    </location>
</feature>
<dbReference type="RefSeq" id="WP_312860506.1">
    <property type="nucleotide sequence ID" value="NZ_JABETK010000001.1"/>
</dbReference>
<evidence type="ECO:0000256" key="1">
    <source>
        <dbReference type="SAM" id="MobiDB-lite"/>
    </source>
</evidence>
<sequence>MTSTSLIRHAARATRRETPTHLFAVGQSVRLKGGFGRSALPADIYHVTATLPPTGGSPQYRIRNDDERHERVTTQDSLEPAGMSRPGDGATLIERTFGHGQGTETKQSRDQKAEAGKGSAQA</sequence>
<feature type="compositionally biased region" description="Basic and acidic residues" evidence="1">
    <location>
        <begin position="62"/>
        <end position="73"/>
    </location>
</feature>
<dbReference type="Proteomes" id="UP001559025">
    <property type="component" value="Unassembled WGS sequence"/>
</dbReference>
<evidence type="ECO:0000313" key="3">
    <source>
        <dbReference type="Proteomes" id="UP001559025"/>
    </source>
</evidence>
<accession>A0ABV3WQ85</accession>
<protein>
    <submittedName>
        <fullName evidence="2">Uncharacterized protein</fullName>
    </submittedName>
</protein>
<reference evidence="2 3" key="1">
    <citation type="submission" date="2024-01" db="EMBL/GenBank/DDBJ databases">
        <title>New evidence supports the origin of RcGTA from prophage.</title>
        <authorList>
            <person name="Xu Y."/>
            <person name="Liu B."/>
            <person name="Chen F."/>
        </authorList>
    </citation>
    <scope>NUCLEOTIDE SEQUENCE [LARGE SCALE GENOMIC DNA]</scope>
    <source>
        <strain evidence="2 3">CBW1107-2</strain>
    </source>
</reference>
<organism evidence="2 3">
    <name type="scientific">Neoaquamicrobium sediminum</name>
    <dbReference type="NCBI Taxonomy" id="1849104"/>
    <lineage>
        <taxon>Bacteria</taxon>
        <taxon>Pseudomonadati</taxon>
        <taxon>Pseudomonadota</taxon>
        <taxon>Alphaproteobacteria</taxon>
        <taxon>Hyphomicrobiales</taxon>
        <taxon>Phyllobacteriaceae</taxon>
        <taxon>Neoaquamicrobium</taxon>
    </lineage>
</organism>
<dbReference type="EMBL" id="JAZHFV010000001">
    <property type="protein sequence ID" value="MEX4006358.1"/>
    <property type="molecule type" value="Genomic_DNA"/>
</dbReference>
<gene>
    <name evidence="2" type="ORF">V1479_03520</name>
</gene>
<name>A0ABV3WQ85_9HYPH</name>